<dbReference type="PANTHER" id="PTHR24567">
    <property type="entry name" value="CRP FAMILY TRANSCRIPTIONAL REGULATORY PROTEIN"/>
    <property type="match status" value="1"/>
</dbReference>
<dbReference type="Proteomes" id="UP000321129">
    <property type="component" value="Unassembled WGS sequence"/>
</dbReference>
<feature type="domain" description="Cyclic nucleotide-binding" evidence="4">
    <location>
        <begin position="12"/>
        <end position="115"/>
    </location>
</feature>
<name>A0A5C6UM76_9SPHN</name>
<organism evidence="6 7">
    <name type="scientific">Flavisphingopyxis soli</name>
    <dbReference type="NCBI Taxonomy" id="2601267"/>
    <lineage>
        <taxon>Bacteria</taxon>
        <taxon>Pseudomonadati</taxon>
        <taxon>Pseudomonadota</taxon>
        <taxon>Alphaproteobacteria</taxon>
        <taxon>Sphingomonadales</taxon>
        <taxon>Sphingopyxidaceae</taxon>
        <taxon>Flavisphingopyxis</taxon>
    </lineage>
</organism>
<dbReference type="CDD" id="cd00092">
    <property type="entry name" value="HTH_CRP"/>
    <property type="match status" value="1"/>
</dbReference>
<dbReference type="Pfam" id="PF13545">
    <property type="entry name" value="HTH_Crp_2"/>
    <property type="match status" value="1"/>
</dbReference>
<proteinExistence type="predicted"/>
<dbReference type="OrthoDB" id="6155297at2"/>
<reference evidence="6 7" key="1">
    <citation type="submission" date="2019-08" db="EMBL/GenBank/DDBJ databases">
        <title>Sphingorhabdus soil sp. nov., isolated from arctic soil.</title>
        <authorList>
            <person name="Liu Y."/>
        </authorList>
    </citation>
    <scope>NUCLEOTIDE SEQUENCE [LARGE SCALE GENOMIC DNA]</scope>
    <source>
        <strain evidence="6 7">D-2Q-5-6</strain>
    </source>
</reference>
<dbReference type="SMART" id="SM00419">
    <property type="entry name" value="HTH_CRP"/>
    <property type="match status" value="1"/>
</dbReference>
<dbReference type="EMBL" id="VOPY01000001">
    <property type="protein sequence ID" value="TXC73644.1"/>
    <property type="molecule type" value="Genomic_DNA"/>
</dbReference>
<evidence type="ECO:0000256" key="2">
    <source>
        <dbReference type="ARBA" id="ARBA00023125"/>
    </source>
</evidence>
<dbReference type="GO" id="GO:0003700">
    <property type="term" value="F:DNA-binding transcription factor activity"/>
    <property type="evidence" value="ECO:0007669"/>
    <property type="project" value="TreeGrafter"/>
</dbReference>
<evidence type="ECO:0000256" key="3">
    <source>
        <dbReference type="ARBA" id="ARBA00023163"/>
    </source>
</evidence>
<dbReference type="SUPFAM" id="SSF46785">
    <property type="entry name" value="Winged helix' DNA-binding domain"/>
    <property type="match status" value="1"/>
</dbReference>
<dbReference type="Pfam" id="PF00027">
    <property type="entry name" value="cNMP_binding"/>
    <property type="match status" value="1"/>
</dbReference>
<dbReference type="GO" id="GO:0005829">
    <property type="term" value="C:cytosol"/>
    <property type="evidence" value="ECO:0007669"/>
    <property type="project" value="TreeGrafter"/>
</dbReference>
<evidence type="ECO:0000313" key="7">
    <source>
        <dbReference type="Proteomes" id="UP000321129"/>
    </source>
</evidence>
<protein>
    <submittedName>
        <fullName evidence="6">Crp/Fnr family transcriptional regulator</fullName>
    </submittedName>
</protein>
<dbReference type="Gene3D" id="1.10.10.10">
    <property type="entry name" value="Winged helix-like DNA-binding domain superfamily/Winged helix DNA-binding domain"/>
    <property type="match status" value="1"/>
</dbReference>
<dbReference type="InterPro" id="IPR012318">
    <property type="entry name" value="HTH_CRP"/>
</dbReference>
<dbReference type="InterPro" id="IPR050397">
    <property type="entry name" value="Env_Response_Regulators"/>
</dbReference>
<dbReference type="SMART" id="SM00100">
    <property type="entry name" value="cNMP"/>
    <property type="match status" value="1"/>
</dbReference>
<dbReference type="Gene3D" id="2.60.120.10">
    <property type="entry name" value="Jelly Rolls"/>
    <property type="match status" value="1"/>
</dbReference>
<keyword evidence="3" id="KW-0804">Transcription</keyword>
<keyword evidence="7" id="KW-1185">Reference proteome</keyword>
<evidence type="ECO:0000259" key="5">
    <source>
        <dbReference type="PROSITE" id="PS51063"/>
    </source>
</evidence>
<keyword evidence="2" id="KW-0238">DNA-binding</keyword>
<dbReference type="PROSITE" id="PS50042">
    <property type="entry name" value="CNMP_BINDING_3"/>
    <property type="match status" value="1"/>
</dbReference>
<dbReference type="PANTHER" id="PTHR24567:SF68">
    <property type="entry name" value="DNA-BINDING TRANSCRIPTIONAL DUAL REGULATOR CRP"/>
    <property type="match status" value="1"/>
</dbReference>
<dbReference type="InterPro" id="IPR018490">
    <property type="entry name" value="cNMP-bd_dom_sf"/>
</dbReference>
<dbReference type="AlphaFoldDB" id="A0A5C6UM76"/>
<dbReference type="InterPro" id="IPR036388">
    <property type="entry name" value="WH-like_DNA-bd_sf"/>
</dbReference>
<gene>
    <name evidence="6" type="ORF">FSZ31_02585</name>
</gene>
<dbReference type="PROSITE" id="PS51063">
    <property type="entry name" value="HTH_CRP_2"/>
    <property type="match status" value="1"/>
</dbReference>
<feature type="domain" description="HTH crp-type" evidence="5">
    <location>
        <begin position="146"/>
        <end position="220"/>
    </location>
</feature>
<dbReference type="RefSeq" id="WP_147121480.1">
    <property type="nucleotide sequence ID" value="NZ_VOPY01000001.1"/>
</dbReference>
<evidence type="ECO:0000256" key="1">
    <source>
        <dbReference type="ARBA" id="ARBA00023015"/>
    </source>
</evidence>
<comment type="caution">
    <text evidence="6">The sequence shown here is derived from an EMBL/GenBank/DDBJ whole genome shotgun (WGS) entry which is preliminary data.</text>
</comment>
<dbReference type="CDD" id="cd00038">
    <property type="entry name" value="CAP_ED"/>
    <property type="match status" value="1"/>
</dbReference>
<dbReference type="InterPro" id="IPR014710">
    <property type="entry name" value="RmlC-like_jellyroll"/>
</dbReference>
<accession>A0A5C6UM76</accession>
<keyword evidence="1" id="KW-0805">Transcription regulation</keyword>
<dbReference type="SUPFAM" id="SSF51206">
    <property type="entry name" value="cAMP-binding domain-like"/>
    <property type="match status" value="1"/>
</dbReference>
<sequence length="245" mass="27527">MSGSCFAEHLSHFVALSESERTSLARLEERERAMKRGEFLQREGDEVEETYIVKHGRLMGYVVLDGGSRQILRHYYAGDTLAASNTIYRNACETIVAIDDAVVCPIDKDGVRGLLEEHPRVAAVLFALNQAERVTLTDRLASIGRTPAKARIAAILLDVLFRLRLMKNQKITEFDPRMTQEEMGDATGLTSVHVNRMMRELDEDGLIKRDGSTITVIDEPGLCDLAHYQDRFADLDFSWLPAARS</sequence>
<evidence type="ECO:0000259" key="4">
    <source>
        <dbReference type="PROSITE" id="PS50042"/>
    </source>
</evidence>
<dbReference type="GO" id="GO:0003677">
    <property type="term" value="F:DNA binding"/>
    <property type="evidence" value="ECO:0007669"/>
    <property type="project" value="UniProtKB-KW"/>
</dbReference>
<dbReference type="InterPro" id="IPR000595">
    <property type="entry name" value="cNMP-bd_dom"/>
</dbReference>
<evidence type="ECO:0000313" key="6">
    <source>
        <dbReference type="EMBL" id="TXC73644.1"/>
    </source>
</evidence>
<dbReference type="InterPro" id="IPR036390">
    <property type="entry name" value="WH_DNA-bd_sf"/>
</dbReference>